<dbReference type="OrthoDB" id="8686017at2"/>
<dbReference type="Proteomes" id="UP000217005">
    <property type="component" value="Unassembled WGS sequence"/>
</dbReference>
<name>A0A261SXV6_9BORD</name>
<evidence type="ECO:0000313" key="1">
    <source>
        <dbReference type="EMBL" id="OZI41143.1"/>
    </source>
</evidence>
<reference evidence="1 2" key="1">
    <citation type="submission" date="2017-05" db="EMBL/GenBank/DDBJ databases">
        <title>Complete and WGS of Bordetella genogroups.</title>
        <authorList>
            <person name="Spilker T."/>
            <person name="LiPuma J."/>
        </authorList>
    </citation>
    <scope>NUCLEOTIDE SEQUENCE [LARGE SCALE GENOMIC DNA]</scope>
    <source>
        <strain evidence="1 2">AU17610</strain>
    </source>
</reference>
<protein>
    <recommendedName>
        <fullName evidence="3">Lipoprotein</fullName>
    </recommendedName>
</protein>
<organism evidence="1 2">
    <name type="scientific">Bordetella genomosp. 1</name>
    <dbReference type="NCBI Taxonomy" id="1395607"/>
    <lineage>
        <taxon>Bacteria</taxon>
        <taxon>Pseudomonadati</taxon>
        <taxon>Pseudomonadota</taxon>
        <taxon>Betaproteobacteria</taxon>
        <taxon>Burkholderiales</taxon>
        <taxon>Alcaligenaceae</taxon>
        <taxon>Bordetella</taxon>
    </lineage>
</organism>
<dbReference type="AlphaFoldDB" id="A0A261SXV6"/>
<accession>A0A261SXV6</accession>
<evidence type="ECO:0000313" key="2">
    <source>
        <dbReference type="Proteomes" id="UP000217005"/>
    </source>
</evidence>
<proteinExistence type="predicted"/>
<dbReference type="EMBL" id="NEVL01000001">
    <property type="protein sequence ID" value="OZI41143.1"/>
    <property type="molecule type" value="Genomic_DNA"/>
</dbReference>
<sequence length="160" mass="16803">MALLLAACSPSYNWRELTVADGRVRAAFPAKVRSETRELPMPGHTLAFTLSSAQVGDGVFAIGHAVLPPDLTAQARRQLGEAAQRSLYARLGLAPPADLPAFGAVMHLRAPPGEPARWLHARVWVSDGLLVQAVAAGTVAGLPQAEAETFLKSVVLAPAP</sequence>
<gene>
    <name evidence="1" type="ORF">CEG14_02275</name>
</gene>
<evidence type="ECO:0008006" key="3">
    <source>
        <dbReference type="Google" id="ProtNLM"/>
    </source>
</evidence>
<comment type="caution">
    <text evidence="1">The sequence shown here is derived from an EMBL/GenBank/DDBJ whole genome shotgun (WGS) entry which is preliminary data.</text>
</comment>